<dbReference type="SMART" id="SM00994">
    <property type="entry name" value="zf-C4_ClpX"/>
    <property type="match status" value="1"/>
</dbReference>
<dbReference type="CDD" id="cd19497">
    <property type="entry name" value="RecA-like_ClpX"/>
    <property type="match status" value="1"/>
</dbReference>
<dbReference type="SUPFAM" id="SSF52540">
    <property type="entry name" value="P-loop containing nucleoside triphosphate hydrolases"/>
    <property type="match status" value="1"/>
</dbReference>
<evidence type="ECO:0000256" key="3">
    <source>
        <dbReference type="ARBA" id="ARBA00022833"/>
    </source>
</evidence>
<dbReference type="InterPro" id="IPR050052">
    <property type="entry name" value="ATP-dep_Clp_protease_ClpX"/>
</dbReference>
<dbReference type="InterPro" id="IPR046425">
    <property type="entry name" value="ClpX_bact"/>
</dbReference>
<dbReference type="GO" id="GO:0005524">
    <property type="term" value="F:ATP binding"/>
    <property type="evidence" value="ECO:0007669"/>
    <property type="project" value="UniProtKB-KW"/>
</dbReference>
<evidence type="ECO:0000259" key="6">
    <source>
        <dbReference type="PROSITE" id="PS51902"/>
    </source>
</evidence>
<keyword evidence="5" id="KW-0143">Chaperone</keyword>
<dbReference type="GO" id="GO:0008270">
    <property type="term" value="F:zinc ion binding"/>
    <property type="evidence" value="ECO:0007669"/>
    <property type="project" value="InterPro"/>
</dbReference>
<dbReference type="Gene3D" id="6.20.220.10">
    <property type="entry name" value="ClpX chaperone, C4-type zinc finger domain"/>
    <property type="match status" value="1"/>
</dbReference>
<dbReference type="Gene3D" id="1.10.8.60">
    <property type="match status" value="1"/>
</dbReference>
<dbReference type="NCBIfam" id="TIGR00382">
    <property type="entry name" value="clpX"/>
    <property type="match status" value="1"/>
</dbReference>
<dbReference type="GO" id="GO:0051082">
    <property type="term" value="F:unfolded protein binding"/>
    <property type="evidence" value="ECO:0007669"/>
    <property type="project" value="InterPro"/>
</dbReference>
<reference evidence="7" key="1">
    <citation type="submission" date="2018-05" db="EMBL/GenBank/DDBJ databases">
        <authorList>
            <person name="Lanie J.A."/>
            <person name="Ng W.-L."/>
            <person name="Kazmierczak K.M."/>
            <person name="Andrzejewski T.M."/>
            <person name="Davidsen T.M."/>
            <person name="Wayne K.J."/>
            <person name="Tettelin H."/>
            <person name="Glass J.I."/>
            <person name="Rusch D."/>
            <person name="Podicherti R."/>
            <person name="Tsui H.-C.T."/>
            <person name="Winkler M.E."/>
        </authorList>
    </citation>
    <scope>NUCLEOTIDE SEQUENCE</scope>
</reference>
<keyword evidence="1" id="KW-0479">Metal-binding</keyword>
<dbReference type="EMBL" id="UINC01010301">
    <property type="protein sequence ID" value="SVA45883.1"/>
    <property type="molecule type" value="Genomic_DNA"/>
</dbReference>
<dbReference type="Pfam" id="PF07724">
    <property type="entry name" value="AAA_2"/>
    <property type="match status" value="1"/>
</dbReference>
<dbReference type="InterPro" id="IPR019489">
    <property type="entry name" value="Clp_ATPase_C"/>
</dbReference>
<dbReference type="InterPro" id="IPR003593">
    <property type="entry name" value="AAA+_ATPase"/>
</dbReference>
<keyword evidence="4" id="KW-0067">ATP-binding</keyword>
<protein>
    <recommendedName>
        <fullName evidence="6">ClpX-type ZB domain-containing protein</fullName>
    </recommendedName>
</protein>
<dbReference type="HAMAP" id="MF_00175">
    <property type="entry name" value="ClpX"/>
    <property type="match status" value="1"/>
</dbReference>
<evidence type="ECO:0000256" key="5">
    <source>
        <dbReference type="ARBA" id="ARBA00023186"/>
    </source>
</evidence>
<dbReference type="GO" id="GO:0140662">
    <property type="term" value="F:ATP-dependent protein folding chaperone"/>
    <property type="evidence" value="ECO:0007669"/>
    <property type="project" value="InterPro"/>
</dbReference>
<dbReference type="SMART" id="SM00382">
    <property type="entry name" value="AAA"/>
    <property type="match status" value="1"/>
</dbReference>
<dbReference type="GO" id="GO:0051603">
    <property type="term" value="P:proteolysis involved in protein catabolic process"/>
    <property type="evidence" value="ECO:0007669"/>
    <property type="project" value="TreeGrafter"/>
</dbReference>
<gene>
    <name evidence="7" type="ORF">METZ01_LOCUS98737</name>
</gene>
<dbReference type="GO" id="GO:0016887">
    <property type="term" value="F:ATP hydrolysis activity"/>
    <property type="evidence" value="ECO:0007669"/>
    <property type="project" value="InterPro"/>
</dbReference>
<dbReference type="InterPro" id="IPR010603">
    <property type="entry name" value="Znf_CppX_C4"/>
</dbReference>
<dbReference type="InterPro" id="IPR004487">
    <property type="entry name" value="Clp_protease_ATP-bd_su_ClpX"/>
</dbReference>
<evidence type="ECO:0000256" key="4">
    <source>
        <dbReference type="ARBA" id="ARBA00022840"/>
    </source>
</evidence>
<dbReference type="InterPro" id="IPR003959">
    <property type="entry name" value="ATPase_AAA_core"/>
</dbReference>
<feature type="domain" description="ClpX-type ZB" evidence="6">
    <location>
        <begin position="1"/>
        <end position="53"/>
    </location>
</feature>
<dbReference type="SMART" id="SM01086">
    <property type="entry name" value="ClpB_D2-small"/>
    <property type="match status" value="1"/>
</dbReference>
<sequence>MNQNTKDFTCSFCNKTREEVKKLIQGPDNGAFICDECIKLSFNIISEEESDINEHYVYTPQAIYDHLNEFVIGQHEAKKVLSVAVYNHYKRINHIATDIELDKSNVLLLGPSGCGKTLLASTVAKILDVPFAIADATTVTEAGYVGDDVENLVTKLLSAADYDIDRAEKGIIYIDEIDKKGRKSESASITRDVSGEGVQQALLKMIEGAEVRVPPAGGRKHPQSEIVEVDTKDILFILGGAFIDLEKHIKKRLNKTKSIGFGAIIDDTHDDMNYLSSVEPDDLVEYGLIPELVGRIPVRVGLKELTKEQLIQVLIEPKNSIIKQFQRIFEMDNVELEFTDGACEEIVKICNDTKVGARGLRSVIETTLLDVQFNLPNYEKKGVEKVVINEDTIKKQQEPFIVYGKKQQKK</sequence>
<proteinExistence type="inferred from homology"/>
<keyword evidence="2" id="KW-0547">Nucleotide-binding</keyword>
<dbReference type="Pfam" id="PF06689">
    <property type="entry name" value="zf-C4_ClpX"/>
    <property type="match status" value="1"/>
</dbReference>
<dbReference type="GO" id="GO:0046983">
    <property type="term" value="F:protein dimerization activity"/>
    <property type="evidence" value="ECO:0007669"/>
    <property type="project" value="InterPro"/>
</dbReference>
<dbReference type="AlphaFoldDB" id="A0A381W1V7"/>
<dbReference type="NCBIfam" id="NF003745">
    <property type="entry name" value="PRK05342.1"/>
    <property type="match status" value="1"/>
</dbReference>
<name>A0A381W1V7_9ZZZZ</name>
<dbReference type="InterPro" id="IPR027417">
    <property type="entry name" value="P-loop_NTPase"/>
</dbReference>
<dbReference type="FunFam" id="1.10.8.60:FF:000002">
    <property type="entry name" value="ATP-dependent Clp protease ATP-binding subunit ClpX"/>
    <property type="match status" value="1"/>
</dbReference>
<accession>A0A381W1V7</accession>
<dbReference type="PANTHER" id="PTHR48102:SF7">
    <property type="entry name" value="ATP-DEPENDENT CLP PROTEASE ATP-BINDING SUBUNIT CLPX-LIKE, MITOCHONDRIAL"/>
    <property type="match status" value="1"/>
</dbReference>
<dbReference type="PROSITE" id="PS51902">
    <property type="entry name" value="CLPX_ZB"/>
    <property type="match status" value="1"/>
</dbReference>
<dbReference type="InterPro" id="IPR038366">
    <property type="entry name" value="Znf_CppX_C4_sf"/>
</dbReference>
<evidence type="ECO:0000256" key="2">
    <source>
        <dbReference type="ARBA" id="ARBA00022741"/>
    </source>
</evidence>
<dbReference type="Pfam" id="PF10431">
    <property type="entry name" value="ClpB_D2-small"/>
    <property type="match status" value="1"/>
</dbReference>
<organism evidence="7">
    <name type="scientific">marine metagenome</name>
    <dbReference type="NCBI Taxonomy" id="408172"/>
    <lineage>
        <taxon>unclassified sequences</taxon>
        <taxon>metagenomes</taxon>
        <taxon>ecological metagenomes</taxon>
    </lineage>
</organism>
<dbReference type="Gene3D" id="3.40.50.300">
    <property type="entry name" value="P-loop containing nucleotide triphosphate hydrolases"/>
    <property type="match status" value="1"/>
</dbReference>
<dbReference type="SUPFAM" id="SSF57716">
    <property type="entry name" value="Glucocorticoid receptor-like (DNA-binding domain)"/>
    <property type="match status" value="1"/>
</dbReference>
<evidence type="ECO:0000256" key="1">
    <source>
        <dbReference type="ARBA" id="ARBA00022723"/>
    </source>
</evidence>
<dbReference type="InterPro" id="IPR059188">
    <property type="entry name" value="Znf_CLPX-like"/>
</dbReference>
<dbReference type="PANTHER" id="PTHR48102">
    <property type="entry name" value="ATP-DEPENDENT CLP PROTEASE ATP-BINDING SUBUNIT CLPX-LIKE, MITOCHONDRIAL-RELATED"/>
    <property type="match status" value="1"/>
</dbReference>
<keyword evidence="3" id="KW-0862">Zinc</keyword>
<evidence type="ECO:0000313" key="7">
    <source>
        <dbReference type="EMBL" id="SVA45883.1"/>
    </source>
</evidence>